<accession>A0A6A5KC25</accession>
<feature type="compositionally biased region" description="Basic residues" evidence="1">
    <location>
        <begin position="199"/>
        <end position="213"/>
    </location>
</feature>
<dbReference type="EMBL" id="ML975337">
    <property type="protein sequence ID" value="KAF1832492.1"/>
    <property type="molecule type" value="Genomic_DNA"/>
</dbReference>
<name>A0A6A5KC25_9PLEO</name>
<dbReference type="AlphaFoldDB" id="A0A6A5KC25"/>
<feature type="compositionally biased region" description="Basic and acidic residues" evidence="1">
    <location>
        <begin position="257"/>
        <end position="270"/>
    </location>
</feature>
<feature type="compositionally biased region" description="Basic and acidic residues" evidence="1">
    <location>
        <begin position="215"/>
        <end position="250"/>
    </location>
</feature>
<gene>
    <name evidence="2" type="ORF">BDW02DRAFT_590383</name>
</gene>
<feature type="compositionally biased region" description="Basic and acidic residues" evidence="1">
    <location>
        <begin position="187"/>
        <end position="198"/>
    </location>
</feature>
<dbReference type="OrthoDB" id="2402960at2759"/>
<feature type="compositionally biased region" description="Basic and acidic residues" evidence="1">
    <location>
        <begin position="494"/>
        <end position="505"/>
    </location>
</feature>
<keyword evidence="3" id="KW-1185">Reference proteome</keyword>
<protein>
    <submittedName>
        <fullName evidence="2">Uncharacterized protein</fullName>
    </submittedName>
</protein>
<feature type="compositionally biased region" description="Basic and acidic residues" evidence="1">
    <location>
        <begin position="467"/>
        <end position="480"/>
    </location>
</feature>
<evidence type="ECO:0000313" key="3">
    <source>
        <dbReference type="Proteomes" id="UP000800040"/>
    </source>
</evidence>
<feature type="compositionally biased region" description="Basic and acidic residues" evidence="1">
    <location>
        <begin position="364"/>
        <end position="383"/>
    </location>
</feature>
<feature type="region of interest" description="Disordered" evidence="1">
    <location>
        <begin position="22"/>
        <end position="45"/>
    </location>
</feature>
<feature type="region of interest" description="Disordered" evidence="1">
    <location>
        <begin position="171"/>
        <end position="505"/>
    </location>
</feature>
<reference evidence="2" key="1">
    <citation type="submission" date="2020-01" db="EMBL/GenBank/DDBJ databases">
        <authorList>
            <consortium name="DOE Joint Genome Institute"/>
            <person name="Haridas S."/>
            <person name="Albert R."/>
            <person name="Binder M."/>
            <person name="Bloem J."/>
            <person name="Labutti K."/>
            <person name="Salamov A."/>
            <person name="Andreopoulos B."/>
            <person name="Baker S.E."/>
            <person name="Barry K."/>
            <person name="Bills G."/>
            <person name="Bluhm B.H."/>
            <person name="Cannon C."/>
            <person name="Castanera R."/>
            <person name="Culley D.E."/>
            <person name="Daum C."/>
            <person name="Ezra D."/>
            <person name="Gonzalez J.B."/>
            <person name="Henrissat B."/>
            <person name="Kuo A."/>
            <person name="Liang C."/>
            <person name="Lipzen A."/>
            <person name="Lutzoni F."/>
            <person name="Magnuson J."/>
            <person name="Mondo S."/>
            <person name="Nolan M."/>
            <person name="Ohm R."/>
            <person name="Pangilinan J."/>
            <person name="Park H.-J."/>
            <person name="Ramirez L."/>
            <person name="Alfaro M."/>
            <person name="Sun H."/>
            <person name="Tritt A."/>
            <person name="Yoshinaga Y."/>
            <person name="Zwiers L.-H."/>
            <person name="Turgeon B.G."/>
            <person name="Goodwin S.B."/>
            <person name="Spatafora J.W."/>
            <person name="Crous P.W."/>
            <person name="Grigoriev I.V."/>
        </authorList>
    </citation>
    <scope>NUCLEOTIDE SEQUENCE</scope>
    <source>
        <strain evidence="2">P77</strain>
    </source>
</reference>
<evidence type="ECO:0000256" key="1">
    <source>
        <dbReference type="SAM" id="MobiDB-lite"/>
    </source>
</evidence>
<dbReference type="Proteomes" id="UP000800040">
    <property type="component" value="Unassembled WGS sequence"/>
</dbReference>
<evidence type="ECO:0000313" key="2">
    <source>
        <dbReference type="EMBL" id="KAF1832492.1"/>
    </source>
</evidence>
<feature type="compositionally biased region" description="Low complexity" evidence="1">
    <location>
        <begin position="22"/>
        <end position="40"/>
    </location>
</feature>
<organism evidence="2 3">
    <name type="scientific">Decorospora gaudefroyi</name>
    <dbReference type="NCBI Taxonomy" id="184978"/>
    <lineage>
        <taxon>Eukaryota</taxon>
        <taxon>Fungi</taxon>
        <taxon>Dikarya</taxon>
        <taxon>Ascomycota</taxon>
        <taxon>Pezizomycotina</taxon>
        <taxon>Dothideomycetes</taxon>
        <taxon>Pleosporomycetidae</taxon>
        <taxon>Pleosporales</taxon>
        <taxon>Pleosporineae</taxon>
        <taxon>Pleosporaceae</taxon>
        <taxon>Decorospora</taxon>
    </lineage>
</organism>
<feature type="compositionally biased region" description="Basic and acidic residues" evidence="1">
    <location>
        <begin position="295"/>
        <end position="352"/>
    </location>
</feature>
<proteinExistence type="predicted"/>
<sequence>MPPNSNSDATNKLKALLGISTPSELSSPLSLPSRRGSTPLDPCARPFTPLTASGAETYVLPVGNGYGFVGGFEAHMDEQARRDYYSKWATQSDEADKAAAAETPAPVQATYDPPVTMSYDPAFDDPSIDPFAQTASTDDLFFDDDITPIAEPVVEHSPLELQASAAEFLPEDLHPPTAPQAHLTLHAPREPRNTERGGRGRGRGRGGRARGRGGHNTDVRLEQNDRKTPEAAKEPESKPAAHDTSAERAEFSSTPTEPKEKPTHSVRGDRTLTGGAARTRLTEEELNAKLANMRIKSEARQSAHARAEADKGSFEAREAVMQKQDVERKKALAEKQKAERQSRQQMMGEREKNRQRKLNAQQGREWDFEKEDGFSGTGEERRRGATRGAHGGIAPARTVDSGFAGDDTQEPTTQSYRGRGRGRGGRGVRGGRGDFDGSGPRPAEQKKHQDVPPSASDFPELPSAKGKTAELKQNEPDRPAIQKQDSFGLPSPMEKGRSWADEVGS</sequence>